<gene>
    <name evidence="7" type="ORF">HannXRQ_Chr16g0502031</name>
    <name evidence="6" type="ORF">HanXRQr2_Chr16g0728051</name>
</gene>
<evidence type="ECO:0000256" key="1">
    <source>
        <dbReference type="ARBA" id="ARBA00009763"/>
    </source>
</evidence>
<reference evidence="6" key="3">
    <citation type="submission" date="2020-06" db="EMBL/GenBank/DDBJ databases">
        <title>Helianthus annuus Genome sequencing and assembly Release 2.</title>
        <authorList>
            <person name="Gouzy J."/>
            <person name="Langlade N."/>
            <person name="Munos S."/>
        </authorList>
    </citation>
    <scope>NUCLEOTIDE SEQUENCE</scope>
    <source>
        <tissue evidence="6">Leaves</tissue>
    </source>
</reference>
<dbReference type="Gene3D" id="1.10.238.10">
    <property type="entry name" value="EF-hand"/>
    <property type="match status" value="2"/>
</dbReference>
<feature type="domain" description="EF-hand" evidence="5">
    <location>
        <begin position="94"/>
        <end position="129"/>
    </location>
</feature>
<dbReference type="OMA" id="PREDRVH"/>
<dbReference type="AlphaFoldDB" id="A0A251RWB7"/>
<dbReference type="Proteomes" id="UP000215914">
    <property type="component" value="Chromosome 16"/>
</dbReference>
<dbReference type="PANTHER" id="PTHR23048">
    <property type="entry name" value="MYOSIN LIGHT CHAIN 1, 3"/>
    <property type="match status" value="1"/>
</dbReference>
<dbReference type="InterPro" id="IPR011992">
    <property type="entry name" value="EF-hand-dom_pair"/>
</dbReference>
<dbReference type="GO" id="GO:0005737">
    <property type="term" value="C:cytoplasm"/>
    <property type="evidence" value="ECO:0000318"/>
    <property type="project" value="GO_Central"/>
</dbReference>
<evidence type="ECO:0000256" key="2">
    <source>
        <dbReference type="ARBA" id="ARBA00022481"/>
    </source>
</evidence>
<dbReference type="EMBL" id="MNCJ02000331">
    <property type="protein sequence ID" value="KAF5758334.1"/>
    <property type="molecule type" value="Genomic_DNA"/>
</dbReference>
<dbReference type="InterPro" id="IPR018247">
    <property type="entry name" value="EF_Hand_1_Ca_BS"/>
</dbReference>
<dbReference type="SUPFAM" id="SSF47473">
    <property type="entry name" value="EF-hand"/>
    <property type="match status" value="1"/>
</dbReference>
<dbReference type="PROSITE" id="PS00018">
    <property type="entry name" value="EF_HAND_1"/>
    <property type="match status" value="4"/>
</dbReference>
<evidence type="ECO:0000256" key="3">
    <source>
        <dbReference type="ARBA" id="ARBA00022737"/>
    </source>
</evidence>
<feature type="domain" description="EF-hand" evidence="5">
    <location>
        <begin position="206"/>
        <end position="241"/>
    </location>
</feature>
<feature type="domain" description="EF-hand" evidence="5">
    <location>
        <begin position="130"/>
        <end position="165"/>
    </location>
</feature>
<evidence type="ECO:0000313" key="6">
    <source>
        <dbReference type="EMBL" id="KAF5758334.1"/>
    </source>
</evidence>
<protein>
    <submittedName>
        <fullName evidence="6">Parvalbumin, EF-hand domain pair</fullName>
    </submittedName>
    <submittedName>
        <fullName evidence="7">Putative EF-hand domain pair</fullName>
    </submittedName>
</protein>
<dbReference type="CDD" id="cd00051">
    <property type="entry name" value="EFh"/>
    <property type="match status" value="2"/>
</dbReference>
<dbReference type="SMART" id="SM00054">
    <property type="entry name" value="EFh"/>
    <property type="match status" value="4"/>
</dbReference>
<keyword evidence="2" id="KW-0488">Methylation</keyword>
<keyword evidence="4" id="KW-0106">Calcium</keyword>
<dbReference type="InterPro" id="IPR050230">
    <property type="entry name" value="CALM/Myosin/TropC-like"/>
</dbReference>
<dbReference type="PROSITE" id="PS50222">
    <property type="entry name" value="EF_HAND_2"/>
    <property type="match status" value="4"/>
</dbReference>
<evidence type="ECO:0000313" key="7">
    <source>
        <dbReference type="EMBL" id="OTF90664.1"/>
    </source>
</evidence>
<dbReference type="STRING" id="4232.A0A251RWB7"/>
<feature type="domain" description="EF-hand" evidence="5">
    <location>
        <begin position="170"/>
        <end position="205"/>
    </location>
</feature>
<keyword evidence="3" id="KW-0677">Repeat</keyword>
<dbReference type="Pfam" id="PF13499">
    <property type="entry name" value="EF-hand_7"/>
    <property type="match status" value="2"/>
</dbReference>
<organism evidence="7 8">
    <name type="scientific">Helianthus annuus</name>
    <name type="common">Common sunflower</name>
    <dbReference type="NCBI Taxonomy" id="4232"/>
    <lineage>
        <taxon>Eukaryota</taxon>
        <taxon>Viridiplantae</taxon>
        <taxon>Streptophyta</taxon>
        <taxon>Embryophyta</taxon>
        <taxon>Tracheophyta</taxon>
        <taxon>Spermatophyta</taxon>
        <taxon>Magnoliopsida</taxon>
        <taxon>eudicotyledons</taxon>
        <taxon>Gunneridae</taxon>
        <taxon>Pentapetalae</taxon>
        <taxon>asterids</taxon>
        <taxon>campanulids</taxon>
        <taxon>Asterales</taxon>
        <taxon>Asteraceae</taxon>
        <taxon>Asteroideae</taxon>
        <taxon>Heliantheae alliance</taxon>
        <taxon>Heliantheae</taxon>
        <taxon>Helianthus</taxon>
    </lineage>
</organism>
<dbReference type="InterPro" id="IPR002048">
    <property type="entry name" value="EF_hand_dom"/>
</dbReference>
<dbReference type="GO" id="GO:0005509">
    <property type="term" value="F:calcium ion binding"/>
    <property type="evidence" value="ECO:0000318"/>
    <property type="project" value="GO_Central"/>
</dbReference>
<sequence length="247" mass="27615">MVITYLLFTPNLLNGDHPLHNSPSIHACIPRNYSPYQLPPTLTTTLRPLSPPIKSNPLEINNITTNPIQSNHLEITNITTTTTTISTMSRLPEDQLKQFQEIFNRFDLDKDGSLTHLEVAALLRSLGLKPSGDQIHKLFNHMDSDGSGTVEFDELVNAMSSQMMTEDILMNQHQLLEIFKSFDRDGSGFITPAELAKSMTKMGQPLTYRELTEMVRDADTDGDGVISFTEFQRIMARSAADSLGFSL</sequence>
<dbReference type="EMBL" id="CM007905">
    <property type="protein sequence ID" value="OTF90664.1"/>
    <property type="molecule type" value="Genomic_DNA"/>
</dbReference>
<dbReference type="PANTHER" id="PTHR23048:SF52">
    <property type="entry name" value="CALCIUM-BINDING PROTEIN CML18-RELATED"/>
    <property type="match status" value="1"/>
</dbReference>
<name>A0A251RWB7_HELAN</name>
<evidence type="ECO:0000313" key="8">
    <source>
        <dbReference type="Proteomes" id="UP000215914"/>
    </source>
</evidence>
<reference evidence="6 8" key="1">
    <citation type="journal article" date="2017" name="Nature">
        <title>The sunflower genome provides insights into oil metabolism, flowering and Asterid evolution.</title>
        <authorList>
            <person name="Badouin H."/>
            <person name="Gouzy J."/>
            <person name="Grassa C.J."/>
            <person name="Murat F."/>
            <person name="Staton S.E."/>
            <person name="Cottret L."/>
            <person name="Lelandais-Briere C."/>
            <person name="Owens G.L."/>
            <person name="Carrere S."/>
            <person name="Mayjonade B."/>
            <person name="Legrand L."/>
            <person name="Gill N."/>
            <person name="Kane N.C."/>
            <person name="Bowers J.E."/>
            <person name="Hubner S."/>
            <person name="Bellec A."/>
            <person name="Berard A."/>
            <person name="Berges H."/>
            <person name="Blanchet N."/>
            <person name="Boniface M.C."/>
            <person name="Brunel D."/>
            <person name="Catrice O."/>
            <person name="Chaidir N."/>
            <person name="Claudel C."/>
            <person name="Donnadieu C."/>
            <person name="Faraut T."/>
            <person name="Fievet G."/>
            <person name="Helmstetter N."/>
            <person name="King M."/>
            <person name="Knapp S.J."/>
            <person name="Lai Z."/>
            <person name="Le Paslier M.C."/>
            <person name="Lippi Y."/>
            <person name="Lorenzon L."/>
            <person name="Mandel J.R."/>
            <person name="Marage G."/>
            <person name="Marchand G."/>
            <person name="Marquand E."/>
            <person name="Bret-Mestries E."/>
            <person name="Morien E."/>
            <person name="Nambeesan S."/>
            <person name="Nguyen T."/>
            <person name="Pegot-Espagnet P."/>
            <person name="Pouilly N."/>
            <person name="Raftis F."/>
            <person name="Sallet E."/>
            <person name="Schiex T."/>
            <person name="Thomas J."/>
            <person name="Vandecasteele C."/>
            <person name="Vares D."/>
            <person name="Vear F."/>
            <person name="Vautrin S."/>
            <person name="Crespi M."/>
            <person name="Mangin B."/>
            <person name="Burke J.M."/>
            <person name="Salse J."/>
            <person name="Munos S."/>
            <person name="Vincourt P."/>
            <person name="Rieseberg L.H."/>
            <person name="Langlade N.B."/>
        </authorList>
    </citation>
    <scope>NUCLEOTIDE SEQUENCE [LARGE SCALE GENOMIC DNA]</scope>
    <source>
        <strain evidence="8">cv. SF193</strain>
        <tissue evidence="6">Leaves</tissue>
    </source>
</reference>
<dbReference type="Gramene" id="mRNA:HanXRQr2_Chr16g0728051">
    <property type="protein sequence ID" value="CDS:HanXRQr2_Chr16g0728051.1"/>
    <property type="gene ID" value="HanXRQr2_Chr16g0728051"/>
</dbReference>
<evidence type="ECO:0000259" key="5">
    <source>
        <dbReference type="PROSITE" id="PS50222"/>
    </source>
</evidence>
<evidence type="ECO:0000256" key="4">
    <source>
        <dbReference type="ARBA" id="ARBA00022837"/>
    </source>
</evidence>
<accession>A0A251RWB7</accession>
<comment type="similarity">
    <text evidence="1">Belongs to the calmodulin family.</text>
</comment>
<reference evidence="7" key="2">
    <citation type="submission" date="2017-02" db="EMBL/GenBank/DDBJ databases">
        <title>Sunflower complete genome.</title>
        <authorList>
            <person name="Langlade N."/>
            <person name="Munos S."/>
        </authorList>
    </citation>
    <scope>NUCLEOTIDE SEQUENCE [LARGE SCALE GENOMIC DNA]</scope>
    <source>
        <tissue evidence="7">Leaves</tissue>
    </source>
</reference>
<dbReference type="GO" id="GO:0030234">
    <property type="term" value="F:enzyme regulator activity"/>
    <property type="evidence" value="ECO:0000318"/>
    <property type="project" value="GO_Central"/>
</dbReference>
<dbReference type="FunFam" id="1.10.238.10:FF:000003">
    <property type="entry name" value="Calmodulin A"/>
    <property type="match status" value="1"/>
</dbReference>
<dbReference type="InParanoid" id="A0A251RWB7"/>
<proteinExistence type="inferred from homology"/>
<keyword evidence="8" id="KW-1185">Reference proteome</keyword>